<proteinExistence type="inferred from homology"/>
<dbReference type="AlphaFoldDB" id="A0AA39QTT9"/>
<feature type="binding site" description="axial binding residue" evidence="8">
    <location>
        <position position="482"/>
    </location>
    <ligand>
        <name>heme</name>
        <dbReference type="ChEBI" id="CHEBI:30413"/>
    </ligand>
    <ligandPart>
        <name>Fe</name>
        <dbReference type="ChEBI" id="CHEBI:18248"/>
    </ligandPart>
</feature>
<comment type="similarity">
    <text evidence="2 9">Belongs to the cytochrome P450 family.</text>
</comment>
<dbReference type="SUPFAM" id="SSF48264">
    <property type="entry name" value="Cytochrome P450"/>
    <property type="match status" value="1"/>
</dbReference>
<dbReference type="PANTHER" id="PTHR46206">
    <property type="entry name" value="CYTOCHROME P450"/>
    <property type="match status" value="1"/>
</dbReference>
<dbReference type="InterPro" id="IPR017972">
    <property type="entry name" value="Cyt_P450_CS"/>
</dbReference>
<reference evidence="10" key="1">
    <citation type="submission" date="2023-03" db="EMBL/GenBank/DDBJ databases">
        <title>Complete genome of Cladonia borealis.</title>
        <authorList>
            <person name="Park H."/>
        </authorList>
    </citation>
    <scope>NUCLEOTIDE SEQUENCE</scope>
    <source>
        <strain evidence="10">ANT050790</strain>
    </source>
</reference>
<protein>
    <recommendedName>
        <fullName evidence="12">Cytochrome P450</fullName>
    </recommendedName>
</protein>
<dbReference type="InterPro" id="IPR036396">
    <property type="entry name" value="Cyt_P450_sf"/>
</dbReference>
<keyword evidence="4 8" id="KW-0479">Metal-binding</keyword>
<evidence type="ECO:0000256" key="8">
    <source>
        <dbReference type="PIRSR" id="PIRSR602403-1"/>
    </source>
</evidence>
<keyword evidence="5 9" id="KW-0560">Oxidoreductase</keyword>
<sequence>MDGFLQRLSNPAIAIPLVLFVIFSIYNRLTNVSNIPGGVPWVGKDTSKMLAGTRASIAGFNDFRKWLEDAYDKYGKKNISYILPDSFAEPKVILPRSQLAWLVDQPDDILSASAFHHDSLEGDYAFTSPVITKAPYHEHVIHKYLPRRVASLVPEMWEEVQAAIDQTWGTNTREWRDIGIWQNMMRVIPSVTNRMMVGPQVCRNEDFLENMGKFAMDVITCSTVYLRFTPRFLKPLVGPLVSIPNTRHWRNTTKYTLPIIKERLANFKRKQEDPSFHWDEPNDYISWHINLAMAEGRHDELTPDMISRRLMPINFAAIHTTALTITSAIFDLFSSPHSLEWLRGIREEAERAFAEEGGQWTKNSLARCHRADSAIRESMRLSNFMALNVVRKVIPAEGIENKVGGWRAPQGALLGIDMHSVQHDPEIYPDPNTYDPFRFSRVRETSDTLNVHRKVNGTGTGTTGLITTSDIFLPFSHGRHACPGRFFVACEMKLILAYIAMNYEIEPLDSRPPNTWFGQNVIPPMKATIRVRRREDMTGQ</sequence>
<keyword evidence="3 8" id="KW-0349">Heme</keyword>
<dbReference type="InterPro" id="IPR001128">
    <property type="entry name" value="Cyt_P450"/>
</dbReference>
<dbReference type="PANTHER" id="PTHR46206:SF1">
    <property type="entry name" value="P450, PUTATIVE (EUROFUNG)-RELATED"/>
    <property type="match status" value="1"/>
</dbReference>
<dbReference type="Pfam" id="PF00067">
    <property type="entry name" value="p450"/>
    <property type="match status" value="1"/>
</dbReference>
<dbReference type="PRINTS" id="PR00465">
    <property type="entry name" value="EP450IV"/>
</dbReference>
<dbReference type="EMBL" id="JAFEKC020000021">
    <property type="protein sequence ID" value="KAK0508254.1"/>
    <property type="molecule type" value="Genomic_DNA"/>
</dbReference>
<evidence type="ECO:0000256" key="1">
    <source>
        <dbReference type="ARBA" id="ARBA00001971"/>
    </source>
</evidence>
<keyword evidence="6 8" id="KW-0408">Iron</keyword>
<evidence type="ECO:0000256" key="7">
    <source>
        <dbReference type="ARBA" id="ARBA00023033"/>
    </source>
</evidence>
<dbReference type="CDD" id="cd11041">
    <property type="entry name" value="CYP503A1-like"/>
    <property type="match status" value="1"/>
</dbReference>
<dbReference type="GO" id="GO:0016705">
    <property type="term" value="F:oxidoreductase activity, acting on paired donors, with incorporation or reduction of molecular oxygen"/>
    <property type="evidence" value="ECO:0007669"/>
    <property type="project" value="InterPro"/>
</dbReference>
<evidence type="ECO:0000256" key="5">
    <source>
        <dbReference type="ARBA" id="ARBA00023002"/>
    </source>
</evidence>
<evidence type="ECO:0000256" key="4">
    <source>
        <dbReference type="ARBA" id="ARBA00022723"/>
    </source>
</evidence>
<evidence type="ECO:0000256" key="3">
    <source>
        <dbReference type="ARBA" id="ARBA00022617"/>
    </source>
</evidence>
<evidence type="ECO:0000256" key="2">
    <source>
        <dbReference type="ARBA" id="ARBA00010617"/>
    </source>
</evidence>
<dbReference type="PROSITE" id="PS00086">
    <property type="entry name" value="CYTOCHROME_P450"/>
    <property type="match status" value="1"/>
</dbReference>
<keyword evidence="11" id="KW-1185">Reference proteome</keyword>
<accession>A0AA39QTT9</accession>
<dbReference type="GO" id="GO:0005506">
    <property type="term" value="F:iron ion binding"/>
    <property type="evidence" value="ECO:0007669"/>
    <property type="project" value="InterPro"/>
</dbReference>
<evidence type="ECO:0008006" key="12">
    <source>
        <dbReference type="Google" id="ProtNLM"/>
    </source>
</evidence>
<evidence type="ECO:0000256" key="9">
    <source>
        <dbReference type="RuleBase" id="RU000461"/>
    </source>
</evidence>
<dbReference type="Proteomes" id="UP001166286">
    <property type="component" value="Unassembled WGS sequence"/>
</dbReference>
<dbReference type="GO" id="GO:0004497">
    <property type="term" value="F:monooxygenase activity"/>
    <property type="evidence" value="ECO:0007669"/>
    <property type="project" value="UniProtKB-KW"/>
</dbReference>
<gene>
    <name evidence="10" type="ORF">JMJ35_009338</name>
</gene>
<dbReference type="Gene3D" id="1.10.630.10">
    <property type="entry name" value="Cytochrome P450"/>
    <property type="match status" value="1"/>
</dbReference>
<name>A0AA39QTT9_9LECA</name>
<evidence type="ECO:0000256" key="6">
    <source>
        <dbReference type="ARBA" id="ARBA00023004"/>
    </source>
</evidence>
<comment type="cofactor">
    <cofactor evidence="1 8">
        <name>heme</name>
        <dbReference type="ChEBI" id="CHEBI:30413"/>
    </cofactor>
</comment>
<dbReference type="GO" id="GO:0020037">
    <property type="term" value="F:heme binding"/>
    <property type="evidence" value="ECO:0007669"/>
    <property type="project" value="InterPro"/>
</dbReference>
<comment type="caution">
    <text evidence="10">The sequence shown here is derived from an EMBL/GenBank/DDBJ whole genome shotgun (WGS) entry which is preliminary data.</text>
</comment>
<organism evidence="10 11">
    <name type="scientific">Cladonia borealis</name>
    <dbReference type="NCBI Taxonomy" id="184061"/>
    <lineage>
        <taxon>Eukaryota</taxon>
        <taxon>Fungi</taxon>
        <taxon>Dikarya</taxon>
        <taxon>Ascomycota</taxon>
        <taxon>Pezizomycotina</taxon>
        <taxon>Lecanoromycetes</taxon>
        <taxon>OSLEUM clade</taxon>
        <taxon>Lecanoromycetidae</taxon>
        <taxon>Lecanorales</taxon>
        <taxon>Lecanorineae</taxon>
        <taxon>Cladoniaceae</taxon>
        <taxon>Cladonia</taxon>
    </lineage>
</organism>
<keyword evidence="7 9" id="KW-0503">Monooxygenase</keyword>
<dbReference type="InterPro" id="IPR002403">
    <property type="entry name" value="Cyt_P450_E_grp-IV"/>
</dbReference>
<evidence type="ECO:0000313" key="11">
    <source>
        <dbReference type="Proteomes" id="UP001166286"/>
    </source>
</evidence>
<evidence type="ECO:0000313" key="10">
    <source>
        <dbReference type="EMBL" id="KAK0508254.1"/>
    </source>
</evidence>